<evidence type="ECO:0000256" key="1">
    <source>
        <dbReference type="ARBA" id="ARBA00022679"/>
    </source>
</evidence>
<dbReference type="RefSeq" id="WP_354442213.1">
    <property type="nucleotide sequence ID" value="NZ_JBEPSH010000002.1"/>
</dbReference>
<evidence type="ECO:0000313" key="3">
    <source>
        <dbReference type="Proteomes" id="UP001549320"/>
    </source>
</evidence>
<dbReference type="InterPro" id="IPR050483">
    <property type="entry name" value="CoA-transferase_III_domain"/>
</dbReference>
<dbReference type="Gene3D" id="3.40.50.10540">
    <property type="entry name" value="Crotonobetainyl-coa:carnitine coa-transferase, domain 1"/>
    <property type="match status" value="1"/>
</dbReference>
<dbReference type="Pfam" id="PF02515">
    <property type="entry name" value="CoA_transf_3"/>
    <property type="match status" value="1"/>
</dbReference>
<proteinExistence type="predicted"/>
<dbReference type="InterPro" id="IPR003673">
    <property type="entry name" value="CoA-Trfase_fam_III"/>
</dbReference>
<dbReference type="PANTHER" id="PTHR48207:SF4">
    <property type="entry name" value="BLL6097 PROTEIN"/>
    <property type="match status" value="1"/>
</dbReference>
<keyword evidence="3" id="KW-1185">Reference proteome</keyword>
<accession>A0ABV2Q5F7</accession>
<protein>
    <submittedName>
        <fullName evidence="2">Crotonobetainyl-CoA:carnitine CoA-transferase CaiB-like acyl-CoA transferase</fullName>
    </submittedName>
</protein>
<dbReference type="Proteomes" id="UP001549320">
    <property type="component" value="Unassembled WGS sequence"/>
</dbReference>
<comment type="caution">
    <text evidence="2">The sequence shown here is derived from an EMBL/GenBank/DDBJ whole genome shotgun (WGS) entry which is preliminary data.</text>
</comment>
<organism evidence="2 3">
    <name type="scientific">Ottowia thiooxydans</name>
    <dbReference type="NCBI Taxonomy" id="219182"/>
    <lineage>
        <taxon>Bacteria</taxon>
        <taxon>Pseudomonadati</taxon>
        <taxon>Pseudomonadota</taxon>
        <taxon>Betaproteobacteria</taxon>
        <taxon>Burkholderiales</taxon>
        <taxon>Comamonadaceae</taxon>
        <taxon>Ottowia</taxon>
    </lineage>
</organism>
<keyword evidence="1" id="KW-0808">Transferase</keyword>
<dbReference type="InterPro" id="IPR044855">
    <property type="entry name" value="CoA-Trfase_III_dom3_sf"/>
</dbReference>
<reference evidence="2 3" key="1">
    <citation type="submission" date="2024-06" db="EMBL/GenBank/DDBJ databases">
        <title>Sorghum-associated microbial communities from plants grown in Nebraska, USA.</title>
        <authorList>
            <person name="Schachtman D."/>
        </authorList>
    </citation>
    <scope>NUCLEOTIDE SEQUENCE [LARGE SCALE GENOMIC DNA]</scope>
    <source>
        <strain evidence="2 3">2709</strain>
    </source>
</reference>
<dbReference type="InterPro" id="IPR023606">
    <property type="entry name" value="CoA-Trfase_III_dom_1_sf"/>
</dbReference>
<dbReference type="SUPFAM" id="SSF89796">
    <property type="entry name" value="CoA-transferase family III (CaiB/BaiF)"/>
    <property type="match status" value="1"/>
</dbReference>
<name>A0ABV2Q5F7_9BURK</name>
<dbReference type="EMBL" id="JBEPSH010000002">
    <property type="protein sequence ID" value="MET4576242.1"/>
    <property type="molecule type" value="Genomic_DNA"/>
</dbReference>
<evidence type="ECO:0000313" key="2">
    <source>
        <dbReference type="EMBL" id="MET4576242.1"/>
    </source>
</evidence>
<dbReference type="PANTHER" id="PTHR48207">
    <property type="entry name" value="SUCCINATE--HYDROXYMETHYLGLUTARATE COA-TRANSFERASE"/>
    <property type="match status" value="1"/>
</dbReference>
<gene>
    <name evidence="2" type="ORF">ABIE13_001342</name>
</gene>
<sequence length="384" mass="42685">MTAGAFAGVRILDMTTVGMGPMASQLLGDFGAEVIKIEPMEGDIFRHVQPQRHFGMSHAYLNLNRNKRSVQLDMKQSSDREQLETLITECDVFMSNMRAPALRRIGLDPTTLLARYPRLIHCCCYGYSERGPYAGRPAIDDTIQAASGLAWIQGGAGEQAPAYVKSVVADKAVGLYVTSAIGAALYAREKSGLGQAIEVPMFECMVSFMAVEHLAGLTFVPPQGQAGYSRLLSEFRRPFRAKDGYLCVVPYTDGQWRRFFELVGEAHLGQDERYSTQAARSRHFPELYAYVERVVEGKTVIEWLRLLEDADIPFARVNSFDDLLTDPHLQAIGFWQESDHPSEGRLLQPGLPIHFSATPASVRRHAPGLGEHSKELLPSSETKY</sequence>
<dbReference type="Gene3D" id="3.30.1540.10">
    <property type="entry name" value="formyl-coa transferase, domain 3"/>
    <property type="match status" value="1"/>
</dbReference>